<name>A0A1S7LJC0_MAGMO</name>
<accession>A0A1S7LJC0</accession>
<dbReference type="InterPro" id="IPR029063">
    <property type="entry name" value="SAM-dependent_MTases_sf"/>
</dbReference>
<dbReference type="PANTHER" id="PTHR43861">
    <property type="entry name" value="TRANS-ACONITATE 2-METHYLTRANSFERASE-RELATED"/>
    <property type="match status" value="1"/>
</dbReference>
<reference evidence="2" key="1">
    <citation type="submission" date="2015-04" db="EMBL/GenBank/DDBJ databases">
        <authorList>
            <person name="Syromyatnikov M.Y."/>
            <person name="Popov V.N."/>
        </authorList>
    </citation>
    <scope>NUCLEOTIDE SEQUENCE</scope>
    <source>
        <strain evidence="2">MO-1</strain>
    </source>
</reference>
<protein>
    <recommendedName>
        <fullName evidence="1">Methyltransferase type 12 domain-containing protein</fullName>
    </recommendedName>
</protein>
<evidence type="ECO:0000259" key="1">
    <source>
        <dbReference type="Pfam" id="PF08242"/>
    </source>
</evidence>
<organism evidence="2">
    <name type="scientific">Magnetococcus massalia (strain MO-1)</name>
    <dbReference type="NCBI Taxonomy" id="451514"/>
    <lineage>
        <taxon>Bacteria</taxon>
        <taxon>Pseudomonadati</taxon>
        <taxon>Pseudomonadota</taxon>
        <taxon>Magnetococcia</taxon>
        <taxon>Magnetococcales</taxon>
        <taxon>Magnetococcaceae</taxon>
        <taxon>Magnetococcus</taxon>
    </lineage>
</organism>
<feature type="domain" description="Methyltransferase type 12" evidence="1">
    <location>
        <begin position="47"/>
        <end position="133"/>
    </location>
</feature>
<gene>
    <name evidence="2" type="ORF">MAGMO_2046</name>
</gene>
<sequence length="241" mass="27592">MKGPEFYSEGWQDQFHDMRHYAPMARHTFRWALKLAAGLNGVERIADFGCGTGELLLRIKQLFPQAELQGCDFAEGGCQIAAKRLPHADFRTFDLRQSSQPFPQIADLGFCLEVIEHIDDDQQVLGNLSHWCKYLVLTVPAGELDQLAQEVGHLRHYSAEGLRRSLPKNGWEVVQCREWGFPFAYPWYSRLRNRAGTGVTMGQYSLQKRLLTHLLYLLFFLNDPFTQGGNKVFVLARSTKL</sequence>
<evidence type="ECO:0000313" key="2">
    <source>
        <dbReference type="EMBL" id="CRH06219.1"/>
    </source>
</evidence>
<dbReference type="EMBL" id="LO017727">
    <property type="protein sequence ID" value="CRH06219.1"/>
    <property type="molecule type" value="Genomic_DNA"/>
</dbReference>
<dbReference type="AlphaFoldDB" id="A0A1S7LJC0"/>
<dbReference type="InterPro" id="IPR013217">
    <property type="entry name" value="Methyltransf_12"/>
</dbReference>
<dbReference type="Pfam" id="PF08242">
    <property type="entry name" value="Methyltransf_12"/>
    <property type="match status" value="1"/>
</dbReference>
<dbReference type="SUPFAM" id="SSF53335">
    <property type="entry name" value="S-adenosyl-L-methionine-dependent methyltransferases"/>
    <property type="match status" value="1"/>
</dbReference>
<dbReference type="Gene3D" id="3.40.50.150">
    <property type="entry name" value="Vaccinia Virus protein VP39"/>
    <property type="match status" value="1"/>
</dbReference>
<proteinExistence type="predicted"/>